<dbReference type="Pfam" id="PF04383">
    <property type="entry name" value="KilA-N"/>
    <property type="match status" value="1"/>
</dbReference>
<dbReference type="GeneID" id="15613410"/>
<dbReference type="EMBL" id="HF679133">
    <property type="protein sequence ID" value="CCU55987.1"/>
    <property type="molecule type" value="Genomic_DNA"/>
</dbReference>
<gene>
    <name evidence="2" type="ORF">CHREV_085</name>
</gene>
<dbReference type="RefSeq" id="YP_008004489.1">
    <property type="nucleotide sequence ID" value="NC_021249.1"/>
</dbReference>
<keyword evidence="3" id="KW-1185">Reference proteome</keyword>
<reference evidence="2" key="1">
    <citation type="journal article" date="2013" name="J. Virol.">
        <title>New Insights into the Evolution of Entomopoxvirinae from the Complete Genome Sequences of Four Entomopoxviruses Infecting Adoxophyes honmai, Choristoneura biennis, Choristoneura rosaceana, and Mythimna separata.</title>
        <authorList>
            <person name="Theze J."/>
            <person name="Takatsuka J."/>
            <person name="Li Z."/>
            <person name="Gallais J."/>
            <person name="Doucet D."/>
            <person name="Arif B."/>
            <person name="Nakai M."/>
            <person name="Herniou E.A."/>
        </authorList>
    </citation>
    <scope>NUCLEOTIDE SEQUENCE</scope>
</reference>
<name>A0ABM9QKB7_9POXV</name>
<evidence type="ECO:0000259" key="1">
    <source>
        <dbReference type="Pfam" id="PF04383"/>
    </source>
</evidence>
<evidence type="ECO:0000313" key="2">
    <source>
        <dbReference type="EMBL" id="CCU55987.1"/>
    </source>
</evidence>
<evidence type="ECO:0000313" key="3">
    <source>
        <dbReference type="Proteomes" id="UP000792374"/>
    </source>
</evidence>
<feature type="domain" description="KilA/APSES-type HTH DNA-binding" evidence="1">
    <location>
        <begin position="7"/>
        <end position="83"/>
    </location>
</feature>
<protein>
    <submittedName>
        <fullName evidence="2">N1R/p28-like protein</fullName>
    </submittedName>
</protein>
<proteinExistence type="predicted"/>
<dbReference type="Proteomes" id="UP000792374">
    <property type="component" value="Genome"/>
</dbReference>
<dbReference type="InterPro" id="IPR018004">
    <property type="entry name" value="KilA/APSES_HTH"/>
</dbReference>
<organism evidence="2 3">
    <name type="scientific">Choristoneura rosaceana entomopoxvirus 'L'</name>
    <dbReference type="NCBI Taxonomy" id="1293539"/>
    <lineage>
        <taxon>Viruses</taxon>
        <taxon>Varidnaviria</taxon>
        <taxon>Bamfordvirae</taxon>
        <taxon>Nucleocytoviricota</taxon>
        <taxon>Pokkesviricetes</taxon>
        <taxon>Chitovirales</taxon>
        <taxon>Poxviridae</taxon>
        <taxon>Entomopoxvirinae</taxon>
        <taxon>Betaentomopoxvirus</taxon>
        <taxon>Betaentomopoxvirus crosaceana</taxon>
        <taxon>Choristoneura rosaceana entomopoxvirus</taxon>
    </lineage>
</organism>
<sequence length="119" mass="14224">MTRPKTYYATKLCSLGGKRFSNWSQNTKSMELINFFKQKILITGNPAMRIGTYVCEDLILMKLIKILKKIIKIYLMKTLNYIIQIKKMEIKYNNVFLNNSKINHIIELFNKLKEEQYNY</sequence>
<accession>A0ABM9QKB7</accession>